<dbReference type="SMART" id="SM00382">
    <property type="entry name" value="AAA"/>
    <property type="match status" value="1"/>
</dbReference>
<dbReference type="PROSITE" id="PS50893">
    <property type="entry name" value="ABC_TRANSPORTER_2"/>
    <property type="match status" value="1"/>
</dbReference>
<dbReference type="InterPro" id="IPR017871">
    <property type="entry name" value="ABC_transporter-like_CS"/>
</dbReference>
<feature type="domain" description="ABC transporter" evidence="4">
    <location>
        <begin position="2"/>
        <end position="230"/>
    </location>
</feature>
<keyword evidence="2" id="KW-0547">Nucleotide-binding</keyword>
<dbReference type="SUPFAM" id="SSF52540">
    <property type="entry name" value="P-loop containing nucleoside triphosphate hydrolases"/>
    <property type="match status" value="1"/>
</dbReference>
<dbReference type="InterPro" id="IPR003439">
    <property type="entry name" value="ABC_transporter-like_ATP-bd"/>
</dbReference>
<dbReference type="PANTHER" id="PTHR42711:SF18">
    <property type="entry name" value="ABC TRANSPORTER, ATP-BINDING PROTEIN"/>
    <property type="match status" value="1"/>
</dbReference>
<evidence type="ECO:0000256" key="3">
    <source>
        <dbReference type="ARBA" id="ARBA00022840"/>
    </source>
</evidence>
<accession>A0ABT3X5A2</accession>
<keyword evidence="6" id="KW-1185">Reference proteome</keyword>
<dbReference type="PROSITE" id="PS00211">
    <property type="entry name" value="ABC_TRANSPORTER_1"/>
    <property type="match status" value="1"/>
</dbReference>
<sequence length="284" mass="32434">MIDVQDLRFTYPGNREEALNGLDFTIGKGEIFGFLGPSGAGKSTTQKILIGVLKQYSGRVQVLNQELRDVTQDYYEKIGVAFEFPNFYSKFTALENLNFFRSLYSGETEDPMRLLEMVGLEKDANTRVANFSKGMKMRLNFIRAFLNKPELIFLDEPTSGLDPVNGKIIKDFMLMKKAEGKTILLNTHNMNAAEELCDRVAFLIDGKIPLIDSPRQLMVEHGRHSVRVEYQGDGELQLARFEVEGIGYNEEFQRLLREREIVTMHTEEATLEDIFLQVTGRRLA</sequence>
<keyword evidence="3 5" id="KW-0067">ATP-binding</keyword>
<evidence type="ECO:0000256" key="1">
    <source>
        <dbReference type="ARBA" id="ARBA00022448"/>
    </source>
</evidence>
<dbReference type="InterPro" id="IPR003593">
    <property type="entry name" value="AAA+_ATPase"/>
</dbReference>
<name>A0ABT3X5A2_9BACL</name>
<dbReference type="CDD" id="cd03230">
    <property type="entry name" value="ABC_DR_subfamily_A"/>
    <property type="match status" value="1"/>
</dbReference>
<gene>
    <name evidence="5" type="ORF">OS242_12400</name>
</gene>
<reference evidence="5 6" key="1">
    <citation type="submission" date="2022-11" db="EMBL/GenBank/DDBJ databases">
        <title>Study of microbial diversity in lake waters.</title>
        <authorList>
            <person name="Zhang J."/>
        </authorList>
    </citation>
    <scope>NUCLEOTIDE SEQUENCE [LARGE SCALE GENOMIC DNA]</scope>
    <source>
        <strain evidence="5 6">DT12</strain>
    </source>
</reference>
<evidence type="ECO:0000313" key="6">
    <source>
        <dbReference type="Proteomes" id="UP001208017"/>
    </source>
</evidence>
<dbReference type="InterPro" id="IPR027417">
    <property type="entry name" value="P-loop_NTPase"/>
</dbReference>
<comment type="caution">
    <text evidence="5">The sequence shown here is derived from an EMBL/GenBank/DDBJ whole genome shotgun (WGS) entry which is preliminary data.</text>
</comment>
<dbReference type="Pfam" id="PF00005">
    <property type="entry name" value="ABC_tran"/>
    <property type="match status" value="1"/>
</dbReference>
<protein>
    <submittedName>
        <fullName evidence="5">ABC transporter ATP-binding protein</fullName>
    </submittedName>
</protein>
<evidence type="ECO:0000256" key="2">
    <source>
        <dbReference type="ARBA" id="ARBA00022741"/>
    </source>
</evidence>
<evidence type="ECO:0000313" key="5">
    <source>
        <dbReference type="EMBL" id="MCX7570760.1"/>
    </source>
</evidence>
<dbReference type="InterPro" id="IPR050763">
    <property type="entry name" value="ABC_transporter_ATP-binding"/>
</dbReference>
<dbReference type="PANTHER" id="PTHR42711">
    <property type="entry name" value="ABC TRANSPORTER ATP-BINDING PROTEIN"/>
    <property type="match status" value="1"/>
</dbReference>
<proteinExistence type="predicted"/>
<dbReference type="RefSeq" id="WP_267152013.1">
    <property type="nucleotide sequence ID" value="NZ_JAPMLT010000006.1"/>
</dbReference>
<dbReference type="GO" id="GO:0005524">
    <property type="term" value="F:ATP binding"/>
    <property type="evidence" value="ECO:0007669"/>
    <property type="project" value="UniProtKB-KW"/>
</dbReference>
<dbReference type="Proteomes" id="UP001208017">
    <property type="component" value="Unassembled WGS sequence"/>
</dbReference>
<evidence type="ECO:0000259" key="4">
    <source>
        <dbReference type="PROSITE" id="PS50893"/>
    </source>
</evidence>
<dbReference type="Gene3D" id="3.40.50.300">
    <property type="entry name" value="P-loop containing nucleotide triphosphate hydrolases"/>
    <property type="match status" value="1"/>
</dbReference>
<organism evidence="5 6">
    <name type="scientific">Tumebacillus lacus</name>
    <dbReference type="NCBI Taxonomy" id="2995335"/>
    <lineage>
        <taxon>Bacteria</taxon>
        <taxon>Bacillati</taxon>
        <taxon>Bacillota</taxon>
        <taxon>Bacilli</taxon>
        <taxon>Bacillales</taxon>
        <taxon>Alicyclobacillaceae</taxon>
        <taxon>Tumebacillus</taxon>
    </lineage>
</organism>
<keyword evidence="1" id="KW-0813">Transport</keyword>
<dbReference type="EMBL" id="JAPMLT010000006">
    <property type="protein sequence ID" value="MCX7570760.1"/>
    <property type="molecule type" value="Genomic_DNA"/>
</dbReference>